<dbReference type="Pfam" id="PF00106">
    <property type="entry name" value="adh_short"/>
    <property type="match status" value="1"/>
</dbReference>
<dbReference type="EMBL" id="JARKIB010000353">
    <property type="protein sequence ID" value="KAJ7712989.1"/>
    <property type="molecule type" value="Genomic_DNA"/>
</dbReference>
<comment type="similarity">
    <text evidence="1">Belongs to the short-chain dehydrogenases/reductases (SDR) family.</text>
</comment>
<evidence type="ECO:0000256" key="2">
    <source>
        <dbReference type="ARBA" id="ARBA00023002"/>
    </source>
</evidence>
<evidence type="ECO:0000256" key="1">
    <source>
        <dbReference type="ARBA" id="ARBA00006484"/>
    </source>
</evidence>
<accession>A0AAD7H649</accession>
<dbReference type="SUPFAM" id="SSF51735">
    <property type="entry name" value="NAD(P)-binding Rossmann-fold domains"/>
    <property type="match status" value="1"/>
</dbReference>
<comment type="caution">
    <text evidence="3">The sequence shown here is derived from an EMBL/GenBank/DDBJ whole genome shotgun (WGS) entry which is preliminary data.</text>
</comment>
<dbReference type="InterPro" id="IPR036291">
    <property type="entry name" value="NAD(P)-bd_dom_sf"/>
</dbReference>
<dbReference type="Gene3D" id="3.40.50.720">
    <property type="entry name" value="NAD(P)-binding Rossmann-like Domain"/>
    <property type="match status" value="1"/>
</dbReference>
<dbReference type="PANTHER" id="PTHR24320">
    <property type="entry name" value="RETINOL DEHYDROGENASE"/>
    <property type="match status" value="1"/>
</dbReference>
<protein>
    <submittedName>
        <fullName evidence="3">Uncharacterized protein</fullName>
    </submittedName>
</protein>
<dbReference type="AlphaFoldDB" id="A0AAD7H649"/>
<dbReference type="Proteomes" id="UP001215598">
    <property type="component" value="Unassembled WGS sequence"/>
</dbReference>
<reference evidence="3" key="1">
    <citation type="submission" date="2023-03" db="EMBL/GenBank/DDBJ databases">
        <title>Massive genome expansion in bonnet fungi (Mycena s.s.) driven by repeated elements and novel gene families across ecological guilds.</title>
        <authorList>
            <consortium name="Lawrence Berkeley National Laboratory"/>
            <person name="Harder C.B."/>
            <person name="Miyauchi S."/>
            <person name="Viragh M."/>
            <person name="Kuo A."/>
            <person name="Thoen E."/>
            <person name="Andreopoulos B."/>
            <person name="Lu D."/>
            <person name="Skrede I."/>
            <person name="Drula E."/>
            <person name="Henrissat B."/>
            <person name="Morin E."/>
            <person name="Kohler A."/>
            <person name="Barry K."/>
            <person name="LaButti K."/>
            <person name="Morin E."/>
            <person name="Salamov A."/>
            <person name="Lipzen A."/>
            <person name="Mereny Z."/>
            <person name="Hegedus B."/>
            <person name="Baldrian P."/>
            <person name="Stursova M."/>
            <person name="Weitz H."/>
            <person name="Taylor A."/>
            <person name="Grigoriev I.V."/>
            <person name="Nagy L.G."/>
            <person name="Martin F."/>
            <person name="Kauserud H."/>
        </authorList>
    </citation>
    <scope>NUCLEOTIDE SEQUENCE</scope>
    <source>
        <strain evidence="3">CBHHK182m</strain>
    </source>
</reference>
<keyword evidence="2" id="KW-0560">Oxidoreductase</keyword>
<gene>
    <name evidence="3" type="ORF">B0H16DRAFT_1899711</name>
</gene>
<evidence type="ECO:0000313" key="3">
    <source>
        <dbReference type="EMBL" id="KAJ7712989.1"/>
    </source>
</evidence>
<sequence length="325" mass="34778">MSLPTFTLTTTAEDVATVFADQIKGKNVLITGTSIGGIGFEAARVLAKHANLVIITGYNSERLRLSEEAIKKELPAANIRQLVLDLSSLAMVRKAAAEVNAYPEPLHVLINNAACGDAEYHLTVDGLEKQMATDYIGPFLFTKLLAPKLLAARTETYTPRVVNVSSGAHAFITAFELTEGAVAHSSPEQVPFARYGQTKSANILFAGELSKRSGGKINGYSLHPGLIATNINTKESNKAHMISIGILTPEGLPNTEKYEWKTMAQGAATTVAAAFDTRFDACPGAYLVDSIEANDKIGPIARDPNNAAALWTVTEHILGEAFSFD</sequence>
<dbReference type="GO" id="GO:0016491">
    <property type="term" value="F:oxidoreductase activity"/>
    <property type="evidence" value="ECO:0007669"/>
    <property type="project" value="UniProtKB-KW"/>
</dbReference>
<organism evidence="3 4">
    <name type="scientific">Mycena metata</name>
    <dbReference type="NCBI Taxonomy" id="1033252"/>
    <lineage>
        <taxon>Eukaryota</taxon>
        <taxon>Fungi</taxon>
        <taxon>Dikarya</taxon>
        <taxon>Basidiomycota</taxon>
        <taxon>Agaricomycotina</taxon>
        <taxon>Agaricomycetes</taxon>
        <taxon>Agaricomycetidae</taxon>
        <taxon>Agaricales</taxon>
        <taxon>Marasmiineae</taxon>
        <taxon>Mycenaceae</taxon>
        <taxon>Mycena</taxon>
    </lineage>
</organism>
<evidence type="ECO:0000313" key="4">
    <source>
        <dbReference type="Proteomes" id="UP001215598"/>
    </source>
</evidence>
<dbReference type="InterPro" id="IPR002347">
    <property type="entry name" value="SDR_fam"/>
</dbReference>
<name>A0AAD7H649_9AGAR</name>
<keyword evidence="4" id="KW-1185">Reference proteome</keyword>
<proteinExistence type="inferred from homology"/>
<dbReference type="PANTHER" id="PTHR24320:SF283">
    <property type="entry name" value="RETINOL DEHYDROGENASE 11"/>
    <property type="match status" value="1"/>
</dbReference>